<dbReference type="Proteomes" id="UP001465976">
    <property type="component" value="Unassembled WGS sequence"/>
</dbReference>
<gene>
    <name evidence="1" type="ORF">V5O48_007517</name>
</gene>
<organism evidence="1 2">
    <name type="scientific">Marasmius crinis-equi</name>
    <dbReference type="NCBI Taxonomy" id="585013"/>
    <lineage>
        <taxon>Eukaryota</taxon>
        <taxon>Fungi</taxon>
        <taxon>Dikarya</taxon>
        <taxon>Basidiomycota</taxon>
        <taxon>Agaricomycotina</taxon>
        <taxon>Agaricomycetes</taxon>
        <taxon>Agaricomycetidae</taxon>
        <taxon>Agaricales</taxon>
        <taxon>Marasmiineae</taxon>
        <taxon>Marasmiaceae</taxon>
        <taxon>Marasmius</taxon>
    </lineage>
</organism>
<reference evidence="1 2" key="1">
    <citation type="submission" date="2024-02" db="EMBL/GenBank/DDBJ databases">
        <title>A draft genome for the cacao thread blight pathogen Marasmius crinis-equi.</title>
        <authorList>
            <person name="Cohen S.P."/>
            <person name="Baruah I.K."/>
            <person name="Amoako-Attah I."/>
            <person name="Bukari Y."/>
            <person name="Meinhardt L.W."/>
            <person name="Bailey B.A."/>
        </authorList>
    </citation>
    <scope>NUCLEOTIDE SEQUENCE [LARGE SCALE GENOMIC DNA]</scope>
    <source>
        <strain evidence="1 2">GH-76</strain>
    </source>
</reference>
<accession>A0ABR3FGE4</accession>
<proteinExistence type="predicted"/>
<comment type="caution">
    <text evidence="1">The sequence shown here is derived from an EMBL/GenBank/DDBJ whole genome shotgun (WGS) entry which is preliminary data.</text>
</comment>
<dbReference type="EMBL" id="JBAHYK010000397">
    <property type="protein sequence ID" value="KAL0574431.1"/>
    <property type="molecule type" value="Genomic_DNA"/>
</dbReference>
<sequence>MSVVQSPNVDGLRINMDVLKEIVEKTLVVGGGLRDNTGMMLCRELANRLYLMKVLDSMGRDFYRDVYATSDKGLKSLESLFQNNANARAHVRQLYISCSWVGKGDATFFTSGPCMTEAFDDLAYNTNISRDHYSLIARVVAACATSLETLVLRTRRPVVEAMAPLRFIDFTNVTVLEAPIDIIGSQSAPHYRPIRFPRLRTAKFVIVDGAFWKAKLDHTLDFTDYPSLERVYILITNLCGRRVGFEEEPVVEGRYIQNIRVAASTKYVAVELETGDLPTHFVGSPIGVWWIHPKLTFIVLDRYLTVQERGCTWRNLDDFTEQRWQGMSGKPMLSNGEKDSLVVFCSKP</sequence>
<name>A0ABR3FGE4_9AGAR</name>
<evidence type="ECO:0000313" key="2">
    <source>
        <dbReference type="Proteomes" id="UP001465976"/>
    </source>
</evidence>
<keyword evidence="2" id="KW-1185">Reference proteome</keyword>
<evidence type="ECO:0000313" key="1">
    <source>
        <dbReference type="EMBL" id="KAL0574431.1"/>
    </source>
</evidence>
<protein>
    <submittedName>
        <fullName evidence="1">Uncharacterized protein</fullName>
    </submittedName>
</protein>